<keyword evidence="4" id="KW-1185">Reference proteome</keyword>
<dbReference type="Proteomes" id="UP000198949">
    <property type="component" value="Unassembled WGS sequence"/>
</dbReference>
<accession>A0A1G7CSM8</accession>
<dbReference type="AlphaFoldDB" id="A0A1G7CSM8"/>
<dbReference type="STRING" id="58114.SAMN05216270_1219"/>
<dbReference type="RefSeq" id="WP_091040227.1">
    <property type="nucleotide sequence ID" value="NZ_FNAD01000021.1"/>
</dbReference>
<dbReference type="SUPFAM" id="SSF140453">
    <property type="entry name" value="EsxAB dimer-like"/>
    <property type="match status" value="1"/>
</dbReference>
<evidence type="ECO:0000256" key="2">
    <source>
        <dbReference type="SAM" id="Coils"/>
    </source>
</evidence>
<proteinExistence type="inferred from homology"/>
<reference evidence="4" key="1">
    <citation type="submission" date="2016-10" db="EMBL/GenBank/DDBJ databases">
        <authorList>
            <person name="Varghese N."/>
            <person name="Submissions S."/>
        </authorList>
    </citation>
    <scope>NUCLEOTIDE SEQUENCE [LARGE SCALE GENOMIC DNA]</scope>
    <source>
        <strain evidence="4">CGMCC 4.3516</strain>
    </source>
</reference>
<sequence length="95" mass="10634">MSSGQIKLDYATMEESSQRIHTDAQSINDALADLASKLDALEWEDAAAEAYQAQRTEWDQSLAKLNELLVQIGTAVDNAKIRYQEVEAANRARFM</sequence>
<dbReference type="OrthoDB" id="3387628at2"/>
<dbReference type="Pfam" id="PF06013">
    <property type="entry name" value="WXG100"/>
    <property type="match status" value="1"/>
</dbReference>
<dbReference type="InterPro" id="IPR010310">
    <property type="entry name" value="T7SS_ESAT-6-like"/>
</dbReference>
<dbReference type="Gene3D" id="1.10.287.1060">
    <property type="entry name" value="ESAT-6-like"/>
    <property type="match status" value="1"/>
</dbReference>
<evidence type="ECO:0000313" key="4">
    <source>
        <dbReference type="Proteomes" id="UP000198949"/>
    </source>
</evidence>
<dbReference type="NCBIfam" id="TIGR03930">
    <property type="entry name" value="WXG100_ESAT6"/>
    <property type="match status" value="1"/>
</dbReference>
<name>A0A1G7CSM8_9ACTN</name>
<evidence type="ECO:0000313" key="3">
    <source>
        <dbReference type="EMBL" id="SDE42352.1"/>
    </source>
</evidence>
<comment type="similarity">
    <text evidence="1">Belongs to the WXG100 family.</text>
</comment>
<protein>
    <recommendedName>
        <fullName evidence="1">ESAT-6-like protein</fullName>
    </recommendedName>
</protein>
<gene>
    <name evidence="3" type="ORF">SAMN05216270_1219</name>
</gene>
<feature type="coiled-coil region" evidence="2">
    <location>
        <begin position="24"/>
        <end position="68"/>
    </location>
</feature>
<evidence type="ECO:0000256" key="1">
    <source>
        <dbReference type="RuleBase" id="RU362001"/>
    </source>
</evidence>
<dbReference type="InterPro" id="IPR036689">
    <property type="entry name" value="ESAT-6-like_sf"/>
</dbReference>
<keyword evidence="2" id="KW-0175">Coiled coil</keyword>
<organism evidence="3 4">
    <name type="scientific">Glycomyces harbinensis</name>
    <dbReference type="NCBI Taxonomy" id="58114"/>
    <lineage>
        <taxon>Bacteria</taxon>
        <taxon>Bacillati</taxon>
        <taxon>Actinomycetota</taxon>
        <taxon>Actinomycetes</taxon>
        <taxon>Glycomycetales</taxon>
        <taxon>Glycomycetaceae</taxon>
        <taxon>Glycomyces</taxon>
    </lineage>
</organism>
<dbReference type="EMBL" id="FNAD01000021">
    <property type="protein sequence ID" value="SDE42352.1"/>
    <property type="molecule type" value="Genomic_DNA"/>
</dbReference>